<proteinExistence type="inferred from homology"/>
<feature type="signal peptide" evidence="7">
    <location>
        <begin position="1"/>
        <end position="23"/>
    </location>
</feature>
<dbReference type="SUPFAM" id="SSF81296">
    <property type="entry name" value="E set domains"/>
    <property type="match status" value="1"/>
</dbReference>
<comment type="similarity">
    <text evidence="2">Belongs to the NPC2 family.</text>
</comment>
<keyword evidence="6" id="KW-0445">Lipid transport</keyword>
<feature type="chain" id="PRO_5035877747" description="MD-2-related lipid-recognition domain-containing protein" evidence="7">
    <location>
        <begin position="24"/>
        <end position="142"/>
    </location>
</feature>
<evidence type="ECO:0000313" key="9">
    <source>
        <dbReference type="EMBL" id="CAE6200167.1"/>
    </source>
</evidence>
<dbReference type="SMART" id="SM00737">
    <property type="entry name" value="ML"/>
    <property type="match status" value="1"/>
</dbReference>
<keyword evidence="4" id="KW-0813">Transport</keyword>
<dbReference type="GO" id="GO:0015918">
    <property type="term" value="P:sterol transport"/>
    <property type="evidence" value="ECO:0007669"/>
    <property type="project" value="InterPro"/>
</dbReference>
<comment type="subunit">
    <text evidence="3">Monomer.</text>
</comment>
<evidence type="ECO:0000256" key="7">
    <source>
        <dbReference type="SAM" id="SignalP"/>
    </source>
</evidence>
<dbReference type="PANTHER" id="PTHR11306">
    <property type="entry name" value="NIEMANN PICK TYPE C2 PROTEIN NPC2-RELATED"/>
    <property type="match status" value="1"/>
</dbReference>
<dbReference type="InterPro" id="IPR003172">
    <property type="entry name" value="ML_dom"/>
</dbReference>
<organism evidence="9 10">
    <name type="scientific">Arabidopsis arenosa</name>
    <name type="common">Sand rock-cress</name>
    <name type="synonym">Cardaminopsis arenosa</name>
    <dbReference type="NCBI Taxonomy" id="38785"/>
    <lineage>
        <taxon>Eukaryota</taxon>
        <taxon>Viridiplantae</taxon>
        <taxon>Streptophyta</taxon>
        <taxon>Embryophyta</taxon>
        <taxon>Tracheophyta</taxon>
        <taxon>Spermatophyta</taxon>
        <taxon>Magnoliopsida</taxon>
        <taxon>eudicotyledons</taxon>
        <taxon>Gunneridae</taxon>
        <taxon>Pentapetalae</taxon>
        <taxon>rosids</taxon>
        <taxon>malvids</taxon>
        <taxon>Brassicales</taxon>
        <taxon>Brassicaceae</taxon>
        <taxon>Camelineae</taxon>
        <taxon>Arabidopsis</taxon>
    </lineage>
</organism>
<sequence>MRIFAILPFAISLLLLVSPIVQAIDVFYFDERAQYQVLVKDITISHVPIVPGKQAAFTCIFQNTGHEISFGVLHIDVSYFRVQVYSEDHDLCIETDCPIQNGDFIVGHSQVLLPAYTPPVSSRIHFVTKKFVAIIWIAYSVK</sequence>
<comment type="function">
    <text evidence="1">Catalyzes the intermembrane transfer of phosphatidylglycerol and phosphatidylinositol.</text>
</comment>
<evidence type="ECO:0000256" key="3">
    <source>
        <dbReference type="ARBA" id="ARBA00011245"/>
    </source>
</evidence>
<dbReference type="InterPro" id="IPR039670">
    <property type="entry name" value="NPC2-like"/>
</dbReference>
<dbReference type="InterPro" id="IPR014756">
    <property type="entry name" value="Ig_E-set"/>
</dbReference>
<dbReference type="Proteomes" id="UP000682877">
    <property type="component" value="Chromosome 7"/>
</dbReference>
<evidence type="ECO:0000256" key="5">
    <source>
        <dbReference type="ARBA" id="ARBA00022729"/>
    </source>
</evidence>
<protein>
    <recommendedName>
        <fullName evidence="8">MD-2-related lipid-recognition domain-containing protein</fullName>
    </recommendedName>
</protein>
<evidence type="ECO:0000256" key="6">
    <source>
        <dbReference type="ARBA" id="ARBA00023055"/>
    </source>
</evidence>
<dbReference type="AlphaFoldDB" id="A0A8S2AT87"/>
<dbReference type="EMBL" id="LR999457">
    <property type="protein sequence ID" value="CAE6200167.1"/>
    <property type="molecule type" value="Genomic_DNA"/>
</dbReference>
<evidence type="ECO:0000259" key="8">
    <source>
        <dbReference type="SMART" id="SM00737"/>
    </source>
</evidence>
<dbReference type="GO" id="GO:0032934">
    <property type="term" value="F:sterol binding"/>
    <property type="evidence" value="ECO:0007669"/>
    <property type="project" value="InterPro"/>
</dbReference>
<gene>
    <name evidence="9" type="ORF">AARE701A_LOCUS19678</name>
</gene>
<evidence type="ECO:0000313" key="10">
    <source>
        <dbReference type="Proteomes" id="UP000682877"/>
    </source>
</evidence>
<reference evidence="9" key="1">
    <citation type="submission" date="2021-01" db="EMBL/GenBank/DDBJ databases">
        <authorList>
            <person name="Bezrukov I."/>
        </authorList>
    </citation>
    <scope>NUCLEOTIDE SEQUENCE</scope>
</reference>
<dbReference type="Pfam" id="PF02221">
    <property type="entry name" value="E1_DerP2_DerF2"/>
    <property type="match status" value="1"/>
</dbReference>
<evidence type="ECO:0000256" key="2">
    <source>
        <dbReference type="ARBA" id="ARBA00006370"/>
    </source>
</evidence>
<feature type="domain" description="MD-2-related lipid-recognition" evidence="8">
    <location>
        <begin position="29"/>
        <end position="135"/>
    </location>
</feature>
<dbReference type="PANTHER" id="PTHR11306:SF0">
    <property type="entry name" value="PHOSPHATIDYLGLYCEROL_PHOSPHATIDYLINOSITOL TRANSFER PROTEIN"/>
    <property type="match status" value="1"/>
</dbReference>
<evidence type="ECO:0000256" key="4">
    <source>
        <dbReference type="ARBA" id="ARBA00022448"/>
    </source>
</evidence>
<name>A0A8S2AT87_ARAAE</name>
<keyword evidence="5 7" id="KW-0732">Signal</keyword>
<keyword evidence="10" id="KW-1185">Reference proteome</keyword>
<accession>A0A8S2AT87</accession>
<evidence type="ECO:0000256" key="1">
    <source>
        <dbReference type="ARBA" id="ARBA00002053"/>
    </source>
</evidence>